<name>A0ABZ3CHS7_9STAP</name>
<organism evidence="3 4">
    <name type="scientific">Salinicoccus bachuensis</name>
    <dbReference type="NCBI Taxonomy" id="3136731"/>
    <lineage>
        <taxon>Bacteria</taxon>
        <taxon>Bacillati</taxon>
        <taxon>Bacillota</taxon>
        <taxon>Bacilli</taxon>
        <taxon>Bacillales</taxon>
        <taxon>Staphylococcaceae</taxon>
        <taxon>Salinicoccus</taxon>
    </lineage>
</organism>
<gene>
    <name evidence="3" type="ORF">RQP18_12060</name>
</gene>
<sequence>MEELREGGRVYQGQEVSDKDGRIYLDGERVIMTSPSVFGILRKELEENISYERMKGFLIRYGWNLGKNDAKNVLKKNRASIEELLKQGPALHMMRGYTKAKRVGLQIEYGQQNEIDHIHVEGIWTGSYEAEAFLEQTGKAEGSVCHTLVGYASGYYSEICKKKIIFKEEKCKAGGHDECYYVGKTLSDWDDTIGSELKYYEDDTILRELEMTYDKLLEERDALSRTFKVHEKLTSVFVDGKDMQSIVRTIFEETGLPVLIEDERFKHQASEGLDQEALMEVYNGRKEMKDTDLCSRRETTVGNVGGHNYITTPIILQKKCYGFCSFIVGTEYEFTRVDNMNLERLADICSLYILNEKTTFEALERIKGHFLDRLIEGKELSEEELLKQSRYIQADLNKPYHMMTLKYDDANRSHDDSLLFYDDVLKSLQNYCKNASNILVGQRSGNIVMMVQQHEKQSRIISVAERTRGYLKERFPEEKFQMGISTLTTDIGDAHDAYEEALTALKMLDGTNKKFLEFGDISVPGLLIHTKNKSVIRQKTKQVLGPLYKDNDEFLHTLYVFLSNGGNLEKSSQDLSLSLSGLRYRVKRIQELIGRDLRDPQTGYELLLTLQVMEAEGLISF</sequence>
<dbReference type="InterPro" id="IPR004096">
    <property type="entry name" value="V4R"/>
</dbReference>
<evidence type="ECO:0000313" key="3">
    <source>
        <dbReference type="EMBL" id="WZX29378.2"/>
    </source>
</evidence>
<dbReference type="InterPro" id="IPR024096">
    <property type="entry name" value="NO_sig/Golgi_transp_ligand-bd"/>
</dbReference>
<evidence type="ECO:0000259" key="2">
    <source>
        <dbReference type="SMART" id="SM00989"/>
    </source>
</evidence>
<accession>A0ABZ3CHS7</accession>
<proteinExistence type="inferred from homology"/>
<evidence type="ECO:0000256" key="1">
    <source>
        <dbReference type="ARBA" id="ARBA00006754"/>
    </source>
</evidence>
<dbReference type="InterPro" id="IPR042070">
    <property type="entry name" value="PucR_C-HTH_sf"/>
</dbReference>
<keyword evidence="4" id="KW-1185">Reference proteome</keyword>
<dbReference type="PANTHER" id="PTHR33744">
    <property type="entry name" value="CARBOHYDRATE DIACID REGULATOR"/>
    <property type="match status" value="1"/>
</dbReference>
<dbReference type="SMART" id="SM00989">
    <property type="entry name" value="V4R"/>
    <property type="match status" value="1"/>
</dbReference>
<dbReference type="InterPro" id="IPR051448">
    <property type="entry name" value="CdaR-like_regulators"/>
</dbReference>
<dbReference type="InterPro" id="IPR025736">
    <property type="entry name" value="PucR_C-HTH_dom"/>
</dbReference>
<dbReference type="Pfam" id="PF17853">
    <property type="entry name" value="GGDEF_2"/>
    <property type="match status" value="1"/>
</dbReference>
<reference evidence="4" key="1">
    <citation type="submission" date="2023-10" db="EMBL/GenBank/DDBJ databases">
        <title>Genome analysis and identification of Salinococcus sp. Bachu38 nov., a PGPR from the rhizosphere of Tamarix.</title>
        <authorList>
            <person name="Liang Z."/>
            <person name="Zhang X."/>
            <person name="Jia J."/>
            <person name="Chen X."/>
            <person name="Wang Y."/>
            <person name="Wang Q."/>
            <person name="Wang R."/>
        </authorList>
    </citation>
    <scope>NUCLEOTIDE SEQUENCE [LARGE SCALE GENOMIC DNA]</scope>
    <source>
        <strain evidence="4">Bachu38</strain>
    </source>
</reference>
<dbReference type="RefSeq" id="WP_373446073.1">
    <property type="nucleotide sequence ID" value="NZ_CP138333.2"/>
</dbReference>
<dbReference type="InterPro" id="IPR041522">
    <property type="entry name" value="CdaR_GGDEF"/>
</dbReference>
<dbReference type="Gene3D" id="1.10.10.2840">
    <property type="entry name" value="PucR C-terminal helix-turn-helix domain"/>
    <property type="match status" value="1"/>
</dbReference>
<evidence type="ECO:0000313" key="4">
    <source>
        <dbReference type="Proteomes" id="UP001455384"/>
    </source>
</evidence>
<feature type="domain" description="4-vinyl reductase 4VR" evidence="2">
    <location>
        <begin position="123"/>
        <end position="185"/>
    </location>
</feature>
<dbReference type="InterPro" id="IPR010523">
    <property type="entry name" value="XylR_N"/>
</dbReference>
<dbReference type="Pfam" id="PF13556">
    <property type="entry name" value="HTH_30"/>
    <property type="match status" value="1"/>
</dbReference>
<dbReference type="PANTHER" id="PTHR33744:SF1">
    <property type="entry name" value="DNA-BINDING TRANSCRIPTIONAL ACTIVATOR ADER"/>
    <property type="match status" value="1"/>
</dbReference>
<protein>
    <submittedName>
        <fullName evidence="3">XylR N-terminal domain-containing protein</fullName>
    </submittedName>
</protein>
<comment type="similarity">
    <text evidence="1">Belongs to the CdaR family.</text>
</comment>
<dbReference type="EMBL" id="CP138333">
    <property type="protein sequence ID" value="WZX29378.2"/>
    <property type="molecule type" value="Genomic_DNA"/>
</dbReference>
<dbReference type="SUPFAM" id="SSF111126">
    <property type="entry name" value="Ligand-binding domain in the NO signalling and Golgi transport"/>
    <property type="match status" value="1"/>
</dbReference>
<dbReference type="Proteomes" id="UP001455384">
    <property type="component" value="Chromosome"/>
</dbReference>
<dbReference type="Pfam" id="PF02830">
    <property type="entry name" value="V4R"/>
    <property type="match status" value="1"/>
</dbReference>
<dbReference type="Pfam" id="PF06505">
    <property type="entry name" value="XylR_N"/>
    <property type="match status" value="1"/>
</dbReference>
<dbReference type="Gene3D" id="3.30.1380.20">
    <property type="entry name" value="Trafficking protein particle complex subunit 3"/>
    <property type="match status" value="1"/>
</dbReference>